<reference evidence="17 18" key="1">
    <citation type="journal article" date="2023" name="Nat. Commun.">
        <title>Origin of minicircular mitochondrial genomes in red algae.</title>
        <authorList>
            <person name="Lee Y."/>
            <person name="Cho C.H."/>
            <person name="Lee Y.M."/>
            <person name="Park S.I."/>
            <person name="Yang J.H."/>
            <person name="West J.A."/>
            <person name="Bhattacharya D."/>
            <person name="Yoon H.S."/>
        </authorList>
    </citation>
    <scope>NUCLEOTIDE SEQUENCE [LARGE SCALE GENOMIC DNA]</scope>
    <source>
        <strain evidence="17 18">CCMP1338</strain>
        <tissue evidence="17">Whole cell</tissue>
    </source>
</reference>
<feature type="transmembrane region" description="Helical" evidence="15">
    <location>
        <begin position="429"/>
        <end position="455"/>
    </location>
</feature>
<feature type="region of interest" description="Disordered" evidence="14">
    <location>
        <begin position="1"/>
        <end position="45"/>
    </location>
</feature>
<dbReference type="Proteomes" id="UP001157974">
    <property type="component" value="Unassembled WGS sequence"/>
</dbReference>
<evidence type="ECO:0000256" key="11">
    <source>
        <dbReference type="ARBA" id="ARBA00023049"/>
    </source>
</evidence>
<evidence type="ECO:0000256" key="15">
    <source>
        <dbReference type="SAM" id="Phobius"/>
    </source>
</evidence>
<dbReference type="GO" id="GO:0008235">
    <property type="term" value="F:metalloexopeptidase activity"/>
    <property type="evidence" value="ECO:0007669"/>
    <property type="project" value="InterPro"/>
</dbReference>
<evidence type="ECO:0000256" key="8">
    <source>
        <dbReference type="ARBA" id="ARBA00022824"/>
    </source>
</evidence>
<feature type="transmembrane region" description="Helical" evidence="15">
    <location>
        <begin position="54"/>
        <end position="74"/>
    </location>
</feature>
<evidence type="ECO:0000256" key="4">
    <source>
        <dbReference type="ARBA" id="ARBA00022670"/>
    </source>
</evidence>
<comment type="caution">
    <text evidence="17">The sequence shown here is derived from an EMBL/GenBank/DDBJ whole genome shotgun (WGS) entry which is preliminary data.</text>
</comment>
<evidence type="ECO:0000313" key="18">
    <source>
        <dbReference type="Proteomes" id="UP001157974"/>
    </source>
</evidence>
<evidence type="ECO:0000256" key="1">
    <source>
        <dbReference type="ARBA" id="ARBA00001947"/>
    </source>
</evidence>
<evidence type="ECO:0000256" key="6">
    <source>
        <dbReference type="ARBA" id="ARBA00022723"/>
    </source>
</evidence>
<dbReference type="GO" id="GO:0046872">
    <property type="term" value="F:metal ion binding"/>
    <property type="evidence" value="ECO:0007669"/>
    <property type="project" value="UniProtKB-KW"/>
</dbReference>
<dbReference type="PANTHER" id="PTHR12147">
    <property type="entry name" value="METALLOPEPTIDASE M28 FAMILY MEMBER"/>
    <property type="match status" value="1"/>
</dbReference>
<accession>A0AAV8UMD7</accession>
<keyword evidence="18" id="KW-1185">Reference proteome</keyword>
<gene>
    <name evidence="17" type="ORF">NDN08_004765</name>
</gene>
<evidence type="ECO:0000256" key="14">
    <source>
        <dbReference type="SAM" id="MobiDB-lite"/>
    </source>
</evidence>
<dbReference type="GO" id="GO:0006508">
    <property type="term" value="P:proteolysis"/>
    <property type="evidence" value="ECO:0007669"/>
    <property type="project" value="UniProtKB-KW"/>
</dbReference>
<dbReference type="Pfam" id="PF04389">
    <property type="entry name" value="Peptidase_M28"/>
    <property type="match status" value="1"/>
</dbReference>
<keyword evidence="5 15" id="KW-0812">Transmembrane</keyword>
<dbReference type="Gene3D" id="3.40.630.10">
    <property type="entry name" value="Zn peptidases"/>
    <property type="match status" value="1"/>
</dbReference>
<evidence type="ECO:0000256" key="10">
    <source>
        <dbReference type="ARBA" id="ARBA00022989"/>
    </source>
</evidence>
<keyword evidence="7" id="KW-0378">Hydrolase</keyword>
<organism evidence="17 18">
    <name type="scientific">Rhodosorus marinus</name>
    <dbReference type="NCBI Taxonomy" id="101924"/>
    <lineage>
        <taxon>Eukaryota</taxon>
        <taxon>Rhodophyta</taxon>
        <taxon>Stylonematophyceae</taxon>
        <taxon>Stylonematales</taxon>
        <taxon>Stylonemataceae</taxon>
        <taxon>Rhodosorus</taxon>
    </lineage>
</organism>
<evidence type="ECO:0000256" key="13">
    <source>
        <dbReference type="ARBA" id="ARBA00023180"/>
    </source>
</evidence>
<evidence type="ECO:0000256" key="12">
    <source>
        <dbReference type="ARBA" id="ARBA00023136"/>
    </source>
</evidence>
<evidence type="ECO:0000256" key="7">
    <source>
        <dbReference type="ARBA" id="ARBA00022801"/>
    </source>
</evidence>
<keyword evidence="10 15" id="KW-1133">Transmembrane helix</keyword>
<evidence type="ECO:0000259" key="16">
    <source>
        <dbReference type="Pfam" id="PF04389"/>
    </source>
</evidence>
<feature type="transmembrane region" description="Helical" evidence="15">
    <location>
        <begin position="588"/>
        <end position="609"/>
    </location>
</feature>
<proteinExistence type="inferred from homology"/>
<keyword evidence="6" id="KW-0479">Metal-binding</keyword>
<keyword evidence="13" id="KW-0325">Glycoprotein</keyword>
<dbReference type="GO" id="GO:0005789">
    <property type="term" value="C:endoplasmic reticulum membrane"/>
    <property type="evidence" value="ECO:0007669"/>
    <property type="project" value="UniProtKB-SubCell"/>
</dbReference>
<dbReference type="EMBL" id="JAMWBK010000007">
    <property type="protein sequence ID" value="KAJ8903663.1"/>
    <property type="molecule type" value="Genomic_DNA"/>
</dbReference>
<feature type="transmembrane region" description="Helical" evidence="15">
    <location>
        <begin position="467"/>
        <end position="489"/>
    </location>
</feature>
<keyword evidence="11" id="KW-0482">Metalloprotease</keyword>
<feature type="transmembrane region" description="Helical" evidence="15">
    <location>
        <begin position="616"/>
        <end position="636"/>
    </location>
</feature>
<sequence>MSESTESTGLRKRSVGVSEDSKASNSVPAKSAAQVGEESRSDARPESRVVEGEGWFLGCILVLLVVGGLAFAGYERRPLVVSDNAPMDRFSAVRAKEKVVKLSDEIGQRTFASPENVVTADWVWSEMNRLVDLGKEHGFKIEIERWRTSGTFNLFFYGSHTLFAYHDVENIALKICGLGDCSEGPFTLVNSHFDSALGSPGGSDAGGMVGVMLEVVSNIIHREEKLAHPTIFLFNGAEEPYCLAAHAFLSHPWWKKVAAFINLESSGAGGNSLLFRMTPGHNWLGRIYQRAVQYPFVFSGAQDVFERKVVPSNTDYIMWSDMGNVPGYDLANYRHGAVYHTARDTSSRCTSSFLQDMGDSTLDLITELTMSSELEEDHSDIDLSNPKLVVFDILRLFTVVLDERIANAMYAVAGVLLLRVLSFSNDRAAVFRCFLGMLLGFILAIAAAVVLGLGLGSISKLSWYARIWLVLPLYAAPSMLMTVWLMRIVTPRDGYTFDTGLKALSLVYMVVSGIFAAFRLRMSYMPASYALGALSGTVKLRGPYSVQMKFFITMVPIVVIGFPVCATSVETFAGVFGRSGVTVKEDAIMAGLVSFLIAAHFSLPIGCLALKGRRSLKGLTVVLTLAFVSALVWAVAQDVPYTSEYPKRMVLNEVRLFDDGGERSRIIVTPADSYQTEDLPIWPTDGFITESSAGEHLFGKVGSSVFDFFLPTAANVLGGTTLVLNDTQHIGKDSPKYVNLKVHRDNKWGETRKLSISVDVPGCSVTVFRIRAKIKSWSLPVEIIPDGDQHIFRTFFAKGSKPYRFDFEVEDKSAKIDVDLLGITHGDSRTVAEHIRPRVPDWVDLVSVRSAAKSFSI</sequence>
<dbReference type="InterPro" id="IPR045175">
    <property type="entry name" value="M28_fam"/>
</dbReference>
<evidence type="ECO:0000256" key="5">
    <source>
        <dbReference type="ARBA" id="ARBA00022692"/>
    </source>
</evidence>
<keyword evidence="4" id="KW-0645">Protease</keyword>
<keyword evidence="9" id="KW-0862">Zinc</keyword>
<dbReference type="PANTHER" id="PTHR12147:SF22">
    <property type="entry name" value="ENDOPLASMIC RETICULUM METALLOPEPTIDASE 1"/>
    <property type="match status" value="1"/>
</dbReference>
<keyword evidence="12 15" id="KW-0472">Membrane</keyword>
<comment type="similarity">
    <text evidence="3">Belongs to the peptidase M28 family.</text>
</comment>
<evidence type="ECO:0000256" key="3">
    <source>
        <dbReference type="ARBA" id="ARBA00010918"/>
    </source>
</evidence>
<feature type="transmembrane region" description="Helical" evidence="15">
    <location>
        <begin position="405"/>
        <end position="423"/>
    </location>
</feature>
<feature type="transmembrane region" description="Helical" evidence="15">
    <location>
        <begin position="501"/>
        <end position="520"/>
    </location>
</feature>
<keyword evidence="8" id="KW-0256">Endoplasmic reticulum</keyword>
<comment type="cofactor">
    <cofactor evidence="1">
        <name>Zn(2+)</name>
        <dbReference type="ChEBI" id="CHEBI:29105"/>
    </cofactor>
</comment>
<protein>
    <recommendedName>
        <fullName evidence="16">Peptidase M28 domain-containing protein</fullName>
    </recommendedName>
</protein>
<evidence type="ECO:0000313" key="17">
    <source>
        <dbReference type="EMBL" id="KAJ8903663.1"/>
    </source>
</evidence>
<comment type="subcellular location">
    <subcellularLocation>
        <location evidence="2">Endoplasmic reticulum membrane</location>
        <topology evidence="2">Multi-pass membrane protein</topology>
    </subcellularLocation>
</comment>
<dbReference type="FunFam" id="3.40.630.10:FF:000008">
    <property type="entry name" value="Endoplasmic reticulum metallopeptidase 1"/>
    <property type="match status" value="1"/>
</dbReference>
<name>A0AAV8UMD7_9RHOD</name>
<evidence type="ECO:0000256" key="9">
    <source>
        <dbReference type="ARBA" id="ARBA00022833"/>
    </source>
</evidence>
<dbReference type="SUPFAM" id="SSF53187">
    <property type="entry name" value="Zn-dependent exopeptidases"/>
    <property type="match status" value="1"/>
</dbReference>
<dbReference type="AlphaFoldDB" id="A0AAV8UMD7"/>
<feature type="domain" description="Peptidase M28" evidence="16">
    <location>
        <begin position="187"/>
        <end position="363"/>
    </location>
</feature>
<dbReference type="InterPro" id="IPR007484">
    <property type="entry name" value="Peptidase_M28"/>
</dbReference>
<evidence type="ECO:0000256" key="2">
    <source>
        <dbReference type="ARBA" id="ARBA00004477"/>
    </source>
</evidence>
<feature type="transmembrane region" description="Helical" evidence="15">
    <location>
        <begin position="550"/>
        <end position="576"/>
    </location>
</feature>